<evidence type="ECO:0000313" key="1">
    <source>
        <dbReference type="EMBL" id="EPQ49907.1"/>
    </source>
</evidence>
<sequence length="116" mass="13234">MTRHPTVKAVPVSTVKLQYGAQFFEAAFARFMVQVFLMFQVEQAAANIYLPFQRLPVFHKIKFWIKDPFHRGLGSETSDAVHVRPSRRDSREREVPARFDTVLVNLGVGTGTDIRG</sequence>
<protein>
    <submittedName>
        <fullName evidence="1">Uncharacterized protein</fullName>
    </submittedName>
</protein>
<dbReference type="HOGENOM" id="CLU_2102672_0_0_1"/>
<dbReference type="GeneID" id="19305258"/>
<dbReference type="AlphaFoldDB" id="S7PR89"/>
<gene>
    <name evidence="1" type="ORF">GLOTRDRAFT_28649</name>
</gene>
<reference evidence="1 2" key="1">
    <citation type="journal article" date="2012" name="Science">
        <title>The Paleozoic origin of enzymatic lignin decomposition reconstructed from 31 fungal genomes.</title>
        <authorList>
            <person name="Floudas D."/>
            <person name="Binder M."/>
            <person name="Riley R."/>
            <person name="Barry K."/>
            <person name="Blanchette R.A."/>
            <person name="Henrissat B."/>
            <person name="Martinez A.T."/>
            <person name="Otillar R."/>
            <person name="Spatafora J.W."/>
            <person name="Yadav J.S."/>
            <person name="Aerts A."/>
            <person name="Benoit I."/>
            <person name="Boyd A."/>
            <person name="Carlson A."/>
            <person name="Copeland A."/>
            <person name="Coutinho P.M."/>
            <person name="de Vries R.P."/>
            <person name="Ferreira P."/>
            <person name="Findley K."/>
            <person name="Foster B."/>
            <person name="Gaskell J."/>
            <person name="Glotzer D."/>
            <person name="Gorecki P."/>
            <person name="Heitman J."/>
            <person name="Hesse C."/>
            <person name="Hori C."/>
            <person name="Igarashi K."/>
            <person name="Jurgens J.A."/>
            <person name="Kallen N."/>
            <person name="Kersten P."/>
            <person name="Kohler A."/>
            <person name="Kuees U."/>
            <person name="Kumar T.K.A."/>
            <person name="Kuo A."/>
            <person name="LaButti K."/>
            <person name="Larrondo L.F."/>
            <person name="Lindquist E."/>
            <person name="Ling A."/>
            <person name="Lombard V."/>
            <person name="Lucas S."/>
            <person name="Lundell T."/>
            <person name="Martin R."/>
            <person name="McLaughlin D.J."/>
            <person name="Morgenstern I."/>
            <person name="Morin E."/>
            <person name="Murat C."/>
            <person name="Nagy L.G."/>
            <person name="Nolan M."/>
            <person name="Ohm R.A."/>
            <person name="Patyshakuliyeva A."/>
            <person name="Rokas A."/>
            <person name="Ruiz-Duenas F.J."/>
            <person name="Sabat G."/>
            <person name="Salamov A."/>
            <person name="Samejima M."/>
            <person name="Schmutz J."/>
            <person name="Slot J.C."/>
            <person name="St John F."/>
            <person name="Stenlid J."/>
            <person name="Sun H."/>
            <person name="Sun S."/>
            <person name="Syed K."/>
            <person name="Tsang A."/>
            <person name="Wiebenga A."/>
            <person name="Young D."/>
            <person name="Pisabarro A."/>
            <person name="Eastwood D.C."/>
            <person name="Martin F."/>
            <person name="Cullen D."/>
            <person name="Grigoriev I.V."/>
            <person name="Hibbett D.S."/>
        </authorList>
    </citation>
    <scope>NUCLEOTIDE SEQUENCE [LARGE SCALE GENOMIC DNA]</scope>
    <source>
        <strain evidence="1 2">ATCC 11539</strain>
    </source>
</reference>
<accession>S7PR89</accession>
<dbReference type="Proteomes" id="UP000030669">
    <property type="component" value="Unassembled WGS sequence"/>
</dbReference>
<organism evidence="1 2">
    <name type="scientific">Gloeophyllum trabeum (strain ATCC 11539 / FP-39264 / Madison 617)</name>
    <name type="common">Brown rot fungus</name>
    <dbReference type="NCBI Taxonomy" id="670483"/>
    <lineage>
        <taxon>Eukaryota</taxon>
        <taxon>Fungi</taxon>
        <taxon>Dikarya</taxon>
        <taxon>Basidiomycota</taxon>
        <taxon>Agaricomycotina</taxon>
        <taxon>Agaricomycetes</taxon>
        <taxon>Gloeophyllales</taxon>
        <taxon>Gloeophyllaceae</taxon>
        <taxon>Gloeophyllum</taxon>
    </lineage>
</organism>
<dbReference type="KEGG" id="gtr:GLOTRDRAFT_28649"/>
<dbReference type="RefSeq" id="XP_007871637.1">
    <property type="nucleotide sequence ID" value="XM_007873446.1"/>
</dbReference>
<name>S7PR89_GLOTA</name>
<evidence type="ECO:0000313" key="2">
    <source>
        <dbReference type="Proteomes" id="UP000030669"/>
    </source>
</evidence>
<keyword evidence="2" id="KW-1185">Reference proteome</keyword>
<feature type="non-terminal residue" evidence="1">
    <location>
        <position position="116"/>
    </location>
</feature>
<dbReference type="EMBL" id="KB469505">
    <property type="protein sequence ID" value="EPQ49907.1"/>
    <property type="molecule type" value="Genomic_DNA"/>
</dbReference>
<proteinExistence type="predicted"/>
<dbReference type="OrthoDB" id="3252362at2759"/>